<name>S2K864_MUCC1</name>
<dbReference type="AlphaFoldDB" id="S2K864"/>
<dbReference type="EMBL" id="KE123951">
    <property type="protein sequence ID" value="EPB88430.1"/>
    <property type="molecule type" value="Genomic_DNA"/>
</dbReference>
<proteinExistence type="predicted"/>
<dbReference type="Proteomes" id="UP000014254">
    <property type="component" value="Unassembled WGS sequence"/>
</dbReference>
<evidence type="ECO:0000313" key="3">
    <source>
        <dbReference type="Proteomes" id="UP000014254"/>
    </source>
</evidence>
<gene>
    <name evidence="2" type="ORF">HMPREF1544_04781</name>
</gene>
<feature type="region of interest" description="Disordered" evidence="1">
    <location>
        <begin position="35"/>
        <end position="90"/>
    </location>
</feature>
<feature type="compositionally biased region" description="Polar residues" evidence="1">
    <location>
        <begin position="45"/>
        <end position="62"/>
    </location>
</feature>
<evidence type="ECO:0000313" key="2">
    <source>
        <dbReference type="EMBL" id="EPB88430.1"/>
    </source>
</evidence>
<accession>S2K864</accession>
<feature type="compositionally biased region" description="Polar residues" evidence="1">
    <location>
        <begin position="138"/>
        <end position="149"/>
    </location>
</feature>
<dbReference type="VEuPathDB" id="FungiDB:HMPREF1544_04781"/>
<keyword evidence="3" id="KW-1185">Reference proteome</keyword>
<feature type="region of interest" description="Disordered" evidence="1">
    <location>
        <begin position="115"/>
        <end position="160"/>
    </location>
</feature>
<protein>
    <submittedName>
        <fullName evidence="2">Uncharacterized protein</fullName>
    </submittedName>
</protein>
<evidence type="ECO:0000256" key="1">
    <source>
        <dbReference type="SAM" id="MobiDB-lite"/>
    </source>
</evidence>
<organism evidence="2 3">
    <name type="scientific">Mucor circinelloides f. circinelloides (strain 1006PhL)</name>
    <name type="common">Mucormycosis agent</name>
    <name type="synonym">Calyptromyces circinelloides</name>
    <dbReference type="NCBI Taxonomy" id="1220926"/>
    <lineage>
        <taxon>Eukaryota</taxon>
        <taxon>Fungi</taxon>
        <taxon>Fungi incertae sedis</taxon>
        <taxon>Mucoromycota</taxon>
        <taxon>Mucoromycotina</taxon>
        <taxon>Mucoromycetes</taxon>
        <taxon>Mucorales</taxon>
        <taxon>Mucorineae</taxon>
        <taxon>Mucoraceae</taxon>
        <taxon>Mucor</taxon>
    </lineage>
</organism>
<dbReference type="InParanoid" id="S2K864"/>
<sequence length="160" mass="17652">MWGLNSFVVRVVLEERSNNQFGLLASNSAIEEKRQQDSIEVGGDQDSSYATDGVTITRSTSEPTHRQPDIIPANSTTFTPRKLRSQQTKKASDLIIIQPNKITKINTKRNFEEAISPEAQQAATPINKKFNSDDNTEKTSLNDLSTSADLSGGNVIEKLD</sequence>
<reference evidence="3" key="1">
    <citation type="submission" date="2013-05" db="EMBL/GenBank/DDBJ databases">
        <title>The Genome sequence of Mucor circinelloides f. circinelloides 1006PhL.</title>
        <authorList>
            <consortium name="The Broad Institute Genomics Platform"/>
            <person name="Cuomo C."/>
            <person name="Earl A."/>
            <person name="Findley K."/>
            <person name="Lee S.C."/>
            <person name="Walker B."/>
            <person name="Young S."/>
            <person name="Zeng Q."/>
            <person name="Gargeya S."/>
            <person name="Fitzgerald M."/>
            <person name="Haas B."/>
            <person name="Abouelleil A."/>
            <person name="Allen A.W."/>
            <person name="Alvarado L."/>
            <person name="Arachchi H.M."/>
            <person name="Berlin A.M."/>
            <person name="Chapman S.B."/>
            <person name="Gainer-Dewar J."/>
            <person name="Goldberg J."/>
            <person name="Griggs A."/>
            <person name="Gujja S."/>
            <person name="Hansen M."/>
            <person name="Howarth C."/>
            <person name="Imamovic A."/>
            <person name="Ireland A."/>
            <person name="Larimer J."/>
            <person name="McCowan C."/>
            <person name="Murphy C."/>
            <person name="Pearson M."/>
            <person name="Poon T.W."/>
            <person name="Priest M."/>
            <person name="Roberts A."/>
            <person name="Saif S."/>
            <person name="Shea T."/>
            <person name="Sisk P."/>
            <person name="Sykes S."/>
            <person name="Wortman J."/>
            <person name="Nusbaum C."/>
            <person name="Birren B."/>
        </authorList>
    </citation>
    <scope>NUCLEOTIDE SEQUENCE [LARGE SCALE GENOMIC DNA]</scope>
    <source>
        <strain evidence="3">1006PhL</strain>
    </source>
</reference>
<feature type="compositionally biased region" description="Polar residues" evidence="1">
    <location>
        <begin position="73"/>
        <end position="89"/>
    </location>
</feature>